<comment type="subcellular location">
    <subcellularLocation>
        <location evidence="1">Cell membrane</location>
        <topology evidence="1">Multi-pass membrane protein</topology>
    </subcellularLocation>
</comment>
<dbReference type="InterPro" id="IPR003445">
    <property type="entry name" value="Cat_transpt"/>
</dbReference>
<keyword evidence="8" id="KW-0406">Ion transport</keyword>
<evidence type="ECO:0000256" key="3">
    <source>
        <dbReference type="ARBA" id="ARBA00022475"/>
    </source>
</evidence>
<feature type="transmembrane region" description="Helical" evidence="10">
    <location>
        <begin position="74"/>
        <end position="97"/>
    </location>
</feature>
<keyword evidence="7 10" id="KW-1133">Transmembrane helix</keyword>
<sequence>MSSRPSIWTPARVLVLGFAAVIFVGGVLLSLPISSQSGQGLDFLDALFTATSAVCVTGLVVVDTGTYFSHFGQVVILLLIQIGGLGFMTVATFLLIMSRHRIGLKERLVIQESLNVGTLSGLVKFSRNVVLMTLTVEGIGALILAARWSFDMPWWRALYFGVFHGVSAFCNAGFDLFGDFRSLSGYAEDPVVNLTIMALIILGGMGFTVIVDLMKRRRSRRLSLHTKLVVITSLGLLLAGAAAFLALEWNRPQTFGLLDWKGKIFSALFLSVTSRTAGYTTVDISQLSTPSLFLDIVLMFIGASPGSTGGGIKTVTFAAIVLFTWSVITDKENVVLYGRTISTKTIYKSLSIAIMSIMLIATWTFILTLMEPVNFIRLLYETTSAFGTVGLSTNLTPELSPPGRFMILLMMYIGRVGPLTLGLALAQRGRKKAVLRYPEENLFVG</sequence>
<feature type="transmembrane region" description="Helical" evidence="10">
    <location>
        <begin position="12"/>
        <end position="31"/>
    </location>
</feature>
<feature type="transmembrane region" description="Helical" evidence="10">
    <location>
        <begin position="405"/>
        <end position="426"/>
    </location>
</feature>
<feature type="transmembrane region" description="Helical" evidence="10">
    <location>
        <begin position="43"/>
        <end position="62"/>
    </location>
</feature>
<dbReference type="EMBL" id="CP024955">
    <property type="protein sequence ID" value="ATY86573.1"/>
    <property type="molecule type" value="Genomic_DNA"/>
</dbReference>
<feature type="transmembrane region" description="Helical" evidence="10">
    <location>
        <begin position="129"/>
        <end position="150"/>
    </location>
</feature>
<keyword evidence="12" id="KW-1185">Reference proteome</keyword>
<name>A0A2K8NB95_9BACL</name>
<gene>
    <name evidence="11" type="ORF">CVV65_11660</name>
</gene>
<dbReference type="PANTHER" id="PTHR32024:SF1">
    <property type="entry name" value="KTR SYSTEM POTASSIUM UPTAKE PROTEIN B"/>
    <property type="match status" value="1"/>
</dbReference>
<feature type="transmembrane region" description="Helical" evidence="10">
    <location>
        <begin position="226"/>
        <end position="247"/>
    </location>
</feature>
<dbReference type="PANTHER" id="PTHR32024">
    <property type="entry name" value="TRK SYSTEM POTASSIUM UPTAKE PROTEIN TRKG-RELATED"/>
    <property type="match status" value="1"/>
</dbReference>
<evidence type="ECO:0000256" key="6">
    <source>
        <dbReference type="ARBA" id="ARBA00022958"/>
    </source>
</evidence>
<keyword evidence="9 10" id="KW-0472">Membrane</keyword>
<feature type="transmembrane region" description="Helical" evidence="10">
    <location>
        <begin position="191"/>
        <end position="214"/>
    </location>
</feature>
<dbReference type="RefSeq" id="WP_100669460.1">
    <property type="nucleotide sequence ID" value="NZ_CP024955.1"/>
</dbReference>
<feature type="transmembrane region" description="Helical" evidence="10">
    <location>
        <begin position="310"/>
        <end position="328"/>
    </location>
</feature>
<organism evidence="11 12">
    <name type="scientific">Kyrpidia spormannii</name>
    <dbReference type="NCBI Taxonomy" id="2055160"/>
    <lineage>
        <taxon>Bacteria</taxon>
        <taxon>Bacillati</taxon>
        <taxon>Bacillota</taxon>
        <taxon>Bacilli</taxon>
        <taxon>Bacillales</taxon>
        <taxon>Alicyclobacillaceae</taxon>
        <taxon>Kyrpidia</taxon>
    </lineage>
</organism>
<dbReference type="NCBIfam" id="TIGR00933">
    <property type="entry name" value="2a38"/>
    <property type="match status" value="1"/>
</dbReference>
<keyword evidence="5 10" id="KW-0812">Transmembrane</keyword>
<dbReference type="AlphaFoldDB" id="A0A2K8NB95"/>
<evidence type="ECO:0000256" key="1">
    <source>
        <dbReference type="ARBA" id="ARBA00004651"/>
    </source>
</evidence>
<keyword evidence="6" id="KW-0630">Potassium</keyword>
<evidence type="ECO:0000256" key="4">
    <source>
        <dbReference type="ARBA" id="ARBA00022538"/>
    </source>
</evidence>
<keyword evidence="2" id="KW-0813">Transport</keyword>
<accession>A0A2K8NB95</accession>
<dbReference type="GO" id="GO:0005886">
    <property type="term" value="C:plasma membrane"/>
    <property type="evidence" value="ECO:0007669"/>
    <property type="project" value="UniProtKB-SubCell"/>
</dbReference>
<dbReference type="Pfam" id="PF02386">
    <property type="entry name" value="TrkH"/>
    <property type="match status" value="1"/>
</dbReference>
<dbReference type="GO" id="GO:0015379">
    <property type="term" value="F:potassium:chloride symporter activity"/>
    <property type="evidence" value="ECO:0007669"/>
    <property type="project" value="InterPro"/>
</dbReference>
<protein>
    <submittedName>
        <fullName evidence="11">Trk family potassium uptake protein</fullName>
    </submittedName>
</protein>
<evidence type="ECO:0000313" key="12">
    <source>
        <dbReference type="Proteomes" id="UP000231932"/>
    </source>
</evidence>
<dbReference type="OrthoDB" id="9810952at2"/>
<evidence type="ECO:0000256" key="9">
    <source>
        <dbReference type="ARBA" id="ARBA00023136"/>
    </source>
</evidence>
<evidence type="ECO:0000313" key="11">
    <source>
        <dbReference type="EMBL" id="ATY86573.1"/>
    </source>
</evidence>
<keyword evidence="4" id="KW-0633">Potassium transport</keyword>
<evidence type="ECO:0000256" key="8">
    <source>
        <dbReference type="ARBA" id="ARBA00023065"/>
    </source>
</evidence>
<evidence type="ECO:0000256" key="7">
    <source>
        <dbReference type="ARBA" id="ARBA00022989"/>
    </source>
</evidence>
<reference evidence="12" key="1">
    <citation type="submission" date="2017-11" db="EMBL/GenBank/DDBJ databases">
        <title>Complete Genome Sequence of Kyrpidia sp. Strain EA-1, a thermophilic, hydrogen-oxidizing Bacterium, isolated from the Azores.</title>
        <authorList>
            <person name="Reiner J.E."/>
            <person name="Lapp C.J."/>
            <person name="Bunk B."/>
            <person name="Gescher J."/>
        </authorList>
    </citation>
    <scope>NUCLEOTIDE SEQUENCE [LARGE SCALE GENOMIC DNA]</scope>
    <source>
        <strain evidence="12">EA-1</strain>
    </source>
</reference>
<evidence type="ECO:0000256" key="2">
    <source>
        <dbReference type="ARBA" id="ARBA00022448"/>
    </source>
</evidence>
<dbReference type="KEGG" id="kyr:CVV65_11660"/>
<dbReference type="InterPro" id="IPR004772">
    <property type="entry name" value="TrkH"/>
</dbReference>
<dbReference type="Proteomes" id="UP000231932">
    <property type="component" value="Chromosome"/>
</dbReference>
<evidence type="ECO:0000256" key="10">
    <source>
        <dbReference type="SAM" id="Phobius"/>
    </source>
</evidence>
<proteinExistence type="predicted"/>
<evidence type="ECO:0000256" key="5">
    <source>
        <dbReference type="ARBA" id="ARBA00022692"/>
    </source>
</evidence>
<keyword evidence="3" id="KW-1003">Cell membrane</keyword>
<feature type="transmembrane region" description="Helical" evidence="10">
    <location>
        <begin position="349"/>
        <end position="370"/>
    </location>
</feature>